<feature type="compositionally biased region" description="Basic residues" evidence="1">
    <location>
        <begin position="320"/>
        <end position="329"/>
    </location>
</feature>
<protein>
    <submittedName>
        <fullName evidence="2">Uncharacterized protein</fullName>
    </submittedName>
</protein>
<feature type="compositionally biased region" description="Low complexity" evidence="1">
    <location>
        <begin position="528"/>
        <end position="537"/>
    </location>
</feature>
<dbReference type="Proteomes" id="UP001338125">
    <property type="component" value="Unassembled WGS sequence"/>
</dbReference>
<feature type="compositionally biased region" description="Basic and acidic residues" evidence="1">
    <location>
        <begin position="330"/>
        <end position="339"/>
    </location>
</feature>
<gene>
    <name evidence="2" type="ORF">PT974_04311</name>
</gene>
<feature type="region of interest" description="Disordered" evidence="1">
    <location>
        <begin position="475"/>
        <end position="539"/>
    </location>
</feature>
<feature type="compositionally biased region" description="Basic and acidic residues" evidence="1">
    <location>
        <begin position="486"/>
        <end position="495"/>
    </location>
</feature>
<feature type="region of interest" description="Disordered" evidence="1">
    <location>
        <begin position="601"/>
        <end position="627"/>
    </location>
</feature>
<name>A0ABR0SUQ4_9HYPO</name>
<sequence>MSQSRKAAYVGYVEDAEDDSGSSIHGIASTRKYATSEAPRSPTKERPNTGKSRGGGRLMPDSDDESVSSVSLTDSDSTARSPKRDKPRPKDPRRPVHKDRERAQRDLDREHRDRERRKREARKHKEEDDRRRARAEAAREKERDSRALKKTRPPAPKHAATQPIVQQGGYRRGHLDDPAAYGVQQPAASGSRPRAQTRPASYYAGQPPRPPPMANMNWSGPPPPPPFPVGSFPPPPHMFHGHGPGPSPMPHHIPPSPMGPPGYFDGFMGGPPPPPPPQGEPLRNRFDRRPSSAMGFASPPSANSYLPEEYGYEEELPHPRVNRRSSRSKRPTEDRKKMPPPEFLPKRTQSARPTTAPFKAPTPRERPQSRQSQRPPASHRRSVGFADQHALAFDDADLLGEVDLFHDVSPDQRRTALTRARRSSMAYEQHGMDIVPANSRGRRSSVYGASGLENGGVSLEDDRYFDAIRYQDDVSGGSGMPLTAESLRRASKRGEASSSRSTRSTESHDESEYKRSNTTGITRSSSGNNNNNNNNNNDDFTIKVSGAAVVRVSGAEIECNDGGEITVSSGRPQMGASRAGSDKESTVYQLEDARSARFERKALTHRPRAPSHADTQSRYAPSVYDPEPYEQITYEHAPYDPALAASNFY</sequence>
<keyword evidence="3" id="KW-1185">Reference proteome</keyword>
<dbReference type="EMBL" id="JAVFKD010000004">
    <property type="protein sequence ID" value="KAK5995893.1"/>
    <property type="molecule type" value="Genomic_DNA"/>
</dbReference>
<evidence type="ECO:0000256" key="1">
    <source>
        <dbReference type="SAM" id="MobiDB-lite"/>
    </source>
</evidence>
<feature type="compositionally biased region" description="Pro residues" evidence="1">
    <location>
        <begin position="245"/>
        <end position="260"/>
    </location>
</feature>
<evidence type="ECO:0000313" key="2">
    <source>
        <dbReference type="EMBL" id="KAK5995893.1"/>
    </source>
</evidence>
<feature type="compositionally biased region" description="Low complexity" evidence="1">
    <location>
        <begin position="67"/>
        <end position="78"/>
    </location>
</feature>
<reference evidence="2 3" key="1">
    <citation type="submission" date="2024-01" db="EMBL/GenBank/DDBJ databases">
        <title>Complete genome of Cladobotryum mycophilum ATHUM6906.</title>
        <authorList>
            <person name="Christinaki A.C."/>
            <person name="Myridakis A.I."/>
            <person name="Kouvelis V.N."/>
        </authorList>
    </citation>
    <scope>NUCLEOTIDE SEQUENCE [LARGE SCALE GENOMIC DNA]</scope>
    <source>
        <strain evidence="2 3">ATHUM6906</strain>
    </source>
</reference>
<feature type="region of interest" description="Disordered" evidence="1">
    <location>
        <begin position="561"/>
        <end position="585"/>
    </location>
</feature>
<feature type="compositionally biased region" description="Pro residues" evidence="1">
    <location>
        <begin position="220"/>
        <end position="237"/>
    </location>
</feature>
<feature type="compositionally biased region" description="Basic and acidic residues" evidence="1">
    <location>
        <begin position="503"/>
        <end position="515"/>
    </location>
</feature>
<feature type="region of interest" description="Disordered" evidence="1">
    <location>
        <begin position="1"/>
        <end position="384"/>
    </location>
</feature>
<feature type="compositionally biased region" description="Basic and acidic residues" evidence="1">
    <location>
        <begin position="123"/>
        <end position="147"/>
    </location>
</feature>
<accession>A0ABR0SUQ4</accession>
<organism evidence="2 3">
    <name type="scientific">Cladobotryum mycophilum</name>
    <dbReference type="NCBI Taxonomy" id="491253"/>
    <lineage>
        <taxon>Eukaryota</taxon>
        <taxon>Fungi</taxon>
        <taxon>Dikarya</taxon>
        <taxon>Ascomycota</taxon>
        <taxon>Pezizomycotina</taxon>
        <taxon>Sordariomycetes</taxon>
        <taxon>Hypocreomycetidae</taxon>
        <taxon>Hypocreales</taxon>
        <taxon>Hypocreaceae</taxon>
        <taxon>Cladobotryum</taxon>
    </lineage>
</organism>
<proteinExistence type="predicted"/>
<feature type="compositionally biased region" description="Basic and acidic residues" evidence="1">
    <location>
        <begin position="82"/>
        <end position="113"/>
    </location>
</feature>
<feature type="compositionally biased region" description="Pro residues" evidence="1">
    <location>
        <begin position="270"/>
        <end position="279"/>
    </location>
</feature>
<comment type="caution">
    <text evidence="2">The sequence shown here is derived from an EMBL/GenBank/DDBJ whole genome shotgun (WGS) entry which is preliminary data.</text>
</comment>
<feature type="compositionally biased region" description="Polar residues" evidence="1">
    <location>
        <begin position="516"/>
        <end position="527"/>
    </location>
</feature>
<evidence type="ECO:0000313" key="3">
    <source>
        <dbReference type="Proteomes" id="UP001338125"/>
    </source>
</evidence>